<dbReference type="PANTHER" id="PTHR48109:SF1">
    <property type="entry name" value="DIHYDROOROTATE DEHYDROGENASE (FUMARATE)"/>
    <property type="match status" value="1"/>
</dbReference>
<feature type="binding site" evidence="12">
    <location>
        <position position="125"/>
    </location>
    <ligand>
        <name>FMN</name>
        <dbReference type="ChEBI" id="CHEBI:58210"/>
    </ligand>
</feature>
<dbReference type="Gene3D" id="3.20.20.70">
    <property type="entry name" value="Aldolase class I"/>
    <property type="match status" value="1"/>
</dbReference>
<dbReference type="NCBIfam" id="TIGR01037">
    <property type="entry name" value="pyrD_sub1_fam"/>
    <property type="match status" value="1"/>
</dbReference>
<evidence type="ECO:0000256" key="2">
    <source>
        <dbReference type="ARBA" id="ARBA00004496"/>
    </source>
</evidence>
<dbReference type="InterPro" id="IPR024920">
    <property type="entry name" value="Dihydroorotate_DH_1"/>
</dbReference>
<comment type="caution">
    <text evidence="14">The sequence shown here is derived from an EMBL/GenBank/DDBJ whole genome shotgun (WGS) entry which is preliminary data.</text>
</comment>
<dbReference type="InterPro" id="IPR012135">
    <property type="entry name" value="Dihydroorotate_DH_1_2"/>
</dbReference>
<sequence>MDTKINFCGIEFKNPIITASGTFGFGEEYNDYAPLSEYGGFTAKGLTRHERAGNPAPRIAETPAGILNSVGLQNPGVEYFAAHIMPGLKDCGAHVIANMSGNTVEEYCEMAEILSDTDVAMIEMNISCPNVKHGGLAFGTDAKVVQELTAQVKKHCKKPLIVKLSPNVTSIKDIALAAEAGGADALSLINTLLGMKIDIDTRKPILANNTGGLSGPAVMPVAVRMVHEVHSVTALPIIGMGGCMSGADAIEFMLAGARLVALGTGLFLHPDLILKVKEEIGQYMQKHRIEELRSIIGTLELNA</sequence>
<dbReference type="InterPro" id="IPR001295">
    <property type="entry name" value="Dihydroorotate_DH_CS"/>
</dbReference>
<evidence type="ECO:0000256" key="7">
    <source>
        <dbReference type="ARBA" id="ARBA00022643"/>
    </source>
</evidence>
<evidence type="ECO:0000256" key="3">
    <source>
        <dbReference type="ARBA" id="ARBA00004715"/>
    </source>
</evidence>
<feature type="binding site" evidence="12">
    <location>
        <begin position="241"/>
        <end position="242"/>
    </location>
    <ligand>
        <name>FMN</name>
        <dbReference type="ChEBI" id="CHEBI:58210"/>
    </ligand>
</feature>
<feature type="binding site" evidence="12">
    <location>
        <begin position="190"/>
        <end position="191"/>
    </location>
    <ligand>
        <name>substrate</name>
    </ligand>
</feature>
<feature type="binding site" evidence="12">
    <location>
        <position position="20"/>
    </location>
    <ligand>
        <name>FMN</name>
        <dbReference type="ChEBI" id="CHEBI:58210"/>
    </ligand>
</feature>
<feature type="binding site" evidence="12">
    <location>
        <position position="98"/>
    </location>
    <ligand>
        <name>FMN</name>
        <dbReference type="ChEBI" id="CHEBI:58210"/>
    </ligand>
</feature>
<dbReference type="InterPro" id="IPR049622">
    <property type="entry name" value="Dihydroorotate_DH_I"/>
</dbReference>
<feature type="binding site" evidence="12">
    <location>
        <position position="215"/>
    </location>
    <ligand>
        <name>FMN</name>
        <dbReference type="ChEBI" id="CHEBI:58210"/>
    </ligand>
</feature>
<keyword evidence="7 12" id="KW-0288">FMN</keyword>
<dbReference type="GO" id="GO:0006207">
    <property type="term" value="P:'de novo' pyrimidine nucleobase biosynthetic process"/>
    <property type="evidence" value="ECO:0007669"/>
    <property type="project" value="InterPro"/>
</dbReference>
<comment type="function">
    <text evidence="1">Catalyzes the conversion of dihydroorotate to orotate with NAD(+) as electron acceptor.</text>
</comment>
<evidence type="ECO:0000256" key="9">
    <source>
        <dbReference type="ARBA" id="ARBA00023002"/>
    </source>
</evidence>
<keyword evidence="5 12" id="KW-0963">Cytoplasm</keyword>
<dbReference type="PANTHER" id="PTHR48109">
    <property type="entry name" value="DIHYDROOROTATE DEHYDROGENASE (QUINONE), MITOCHONDRIAL-RELATED"/>
    <property type="match status" value="1"/>
</dbReference>
<evidence type="ECO:0000256" key="12">
    <source>
        <dbReference type="HAMAP-Rule" id="MF_00224"/>
    </source>
</evidence>
<feature type="binding site" evidence="12">
    <location>
        <position position="44"/>
    </location>
    <ligand>
        <name>substrate</name>
    </ligand>
</feature>
<dbReference type="EMBL" id="DVND01000044">
    <property type="protein sequence ID" value="HIU48083.1"/>
    <property type="molecule type" value="Genomic_DNA"/>
</dbReference>
<feature type="binding site" evidence="12">
    <location>
        <position position="163"/>
    </location>
    <ligand>
        <name>FMN</name>
        <dbReference type="ChEBI" id="CHEBI:58210"/>
    </ligand>
</feature>
<protein>
    <recommendedName>
        <fullName evidence="12">Dihydroorotate dehydrogenase</fullName>
        <shortName evidence="12">DHOD</shortName>
        <shortName evidence="12">DHODase</shortName>
        <shortName evidence="12">DHOdehase</shortName>
        <ecNumber evidence="12">1.3.-.-</ecNumber>
    </recommendedName>
</protein>
<dbReference type="SUPFAM" id="SSF51395">
    <property type="entry name" value="FMN-linked oxidoreductases"/>
    <property type="match status" value="1"/>
</dbReference>
<dbReference type="GO" id="GO:0005737">
    <property type="term" value="C:cytoplasm"/>
    <property type="evidence" value="ECO:0007669"/>
    <property type="project" value="UniProtKB-SubCell"/>
</dbReference>
<dbReference type="InterPro" id="IPR005720">
    <property type="entry name" value="Dihydroorotate_DH_cat"/>
</dbReference>
<dbReference type="Pfam" id="PF01180">
    <property type="entry name" value="DHO_dh"/>
    <property type="match status" value="1"/>
</dbReference>
<gene>
    <name evidence="12" type="primary">pyrD</name>
    <name evidence="14" type="ORF">IAB04_01830</name>
</gene>
<feature type="binding site" evidence="12">
    <location>
        <begin position="68"/>
        <end position="72"/>
    </location>
    <ligand>
        <name>substrate</name>
    </ligand>
</feature>
<dbReference type="AlphaFoldDB" id="A0A9D1S6C2"/>
<evidence type="ECO:0000256" key="5">
    <source>
        <dbReference type="ARBA" id="ARBA00022490"/>
    </source>
</evidence>
<comment type="cofactor">
    <cofactor evidence="12">
        <name>FMN</name>
        <dbReference type="ChEBI" id="CHEBI:58210"/>
    </cofactor>
    <text evidence="12">Binds 1 FMN per subunit.</text>
</comment>
<keyword evidence="8 12" id="KW-0665">Pyrimidine biosynthesis</keyword>
<evidence type="ECO:0000259" key="13">
    <source>
        <dbReference type="Pfam" id="PF01180"/>
    </source>
</evidence>
<evidence type="ECO:0000313" key="14">
    <source>
        <dbReference type="EMBL" id="HIU48083.1"/>
    </source>
</evidence>
<feature type="binding site" evidence="12">
    <location>
        <begin position="44"/>
        <end position="45"/>
    </location>
    <ligand>
        <name>FMN</name>
        <dbReference type="ChEBI" id="CHEBI:58210"/>
    </ligand>
</feature>
<dbReference type="NCBIfam" id="NF005574">
    <property type="entry name" value="PRK07259.1"/>
    <property type="match status" value="1"/>
</dbReference>
<dbReference type="GO" id="GO:0044205">
    <property type="term" value="P:'de novo' UMP biosynthetic process"/>
    <property type="evidence" value="ECO:0007669"/>
    <property type="project" value="UniProtKB-UniRule"/>
</dbReference>
<dbReference type="InterPro" id="IPR033888">
    <property type="entry name" value="DHOD_1B"/>
</dbReference>
<comment type="pathway">
    <text evidence="3">Pyrimidine metabolism; UMP biosynthesis via de novo pathway; orotate from (S)-dihydroorotate (NAD(+) route): step 1/1.</text>
</comment>
<keyword evidence="10" id="KW-0520">NAD</keyword>
<dbReference type="Proteomes" id="UP000824111">
    <property type="component" value="Unassembled WGS sequence"/>
</dbReference>
<evidence type="ECO:0000313" key="15">
    <source>
        <dbReference type="Proteomes" id="UP000824111"/>
    </source>
</evidence>
<comment type="similarity">
    <text evidence="4 12">Belongs to the dihydroorotate dehydrogenase family. Type 1 subfamily.</text>
</comment>
<dbReference type="HAMAP" id="MF_00224">
    <property type="entry name" value="DHO_dh_type1"/>
    <property type="match status" value="1"/>
</dbReference>
<dbReference type="CDD" id="cd04740">
    <property type="entry name" value="DHOD_1B_like"/>
    <property type="match status" value="1"/>
</dbReference>
<proteinExistence type="inferred from homology"/>
<reference evidence="14" key="2">
    <citation type="journal article" date="2021" name="PeerJ">
        <title>Extensive microbial diversity within the chicken gut microbiome revealed by metagenomics and culture.</title>
        <authorList>
            <person name="Gilroy R."/>
            <person name="Ravi A."/>
            <person name="Getino M."/>
            <person name="Pursley I."/>
            <person name="Horton D.L."/>
            <person name="Alikhan N.F."/>
            <person name="Baker D."/>
            <person name="Gharbi K."/>
            <person name="Hall N."/>
            <person name="Watson M."/>
            <person name="Adriaenssens E.M."/>
            <person name="Foster-Nyarko E."/>
            <person name="Jarju S."/>
            <person name="Secka A."/>
            <person name="Antonio M."/>
            <person name="Oren A."/>
            <person name="Chaudhuri R.R."/>
            <person name="La Ragione R."/>
            <person name="Hildebrand F."/>
            <person name="Pallen M.J."/>
        </authorList>
    </citation>
    <scope>NUCLEOTIDE SEQUENCE</scope>
    <source>
        <strain evidence="14">ChiSjej4B22-9803</strain>
    </source>
</reference>
<evidence type="ECO:0000256" key="6">
    <source>
        <dbReference type="ARBA" id="ARBA00022630"/>
    </source>
</evidence>
<dbReference type="EC" id="1.3.-.-" evidence="12"/>
<evidence type="ECO:0000256" key="11">
    <source>
        <dbReference type="ARBA" id="ARBA00048996"/>
    </source>
</evidence>
<feature type="binding site" evidence="12">
    <location>
        <begin position="263"/>
        <end position="264"/>
    </location>
    <ligand>
        <name>FMN</name>
        <dbReference type="ChEBI" id="CHEBI:58210"/>
    </ligand>
</feature>
<keyword evidence="9 12" id="KW-0560">Oxidoreductase</keyword>
<evidence type="ECO:0000256" key="4">
    <source>
        <dbReference type="ARBA" id="ARBA00008008"/>
    </source>
</evidence>
<name>A0A9D1S6C2_9FIRM</name>
<feature type="domain" description="Dihydroorotate dehydrogenase catalytic" evidence="13">
    <location>
        <begin position="5"/>
        <end position="284"/>
    </location>
</feature>
<dbReference type="PIRSF" id="PIRSF000164">
    <property type="entry name" value="DHO_oxidase"/>
    <property type="match status" value="1"/>
</dbReference>
<organism evidence="14 15">
    <name type="scientific">Candidatus Avimonoglobus intestinipullorum</name>
    <dbReference type="NCBI Taxonomy" id="2840699"/>
    <lineage>
        <taxon>Bacteria</taxon>
        <taxon>Bacillati</taxon>
        <taxon>Bacillota</taxon>
        <taxon>Clostridia</taxon>
        <taxon>Eubacteriales</taxon>
        <taxon>Candidatus Avimonoglobus</taxon>
    </lineage>
</organism>
<feature type="binding site" evidence="12">
    <location>
        <position position="189"/>
    </location>
    <ligand>
        <name>FMN</name>
        <dbReference type="ChEBI" id="CHEBI:58210"/>
    </ligand>
</feature>
<keyword evidence="6 12" id="KW-0285">Flavoprotein</keyword>
<evidence type="ECO:0000256" key="1">
    <source>
        <dbReference type="ARBA" id="ARBA00003616"/>
    </source>
</evidence>
<evidence type="ECO:0000256" key="10">
    <source>
        <dbReference type="ARBA" id="ARBA00023027"/>
    </source>
</evidence>
<comment type="catalytic activity">
    <reaction evidence="12">
        <text>(S)-dihydroorotate + A = orotate + AH2</text>
        <dbReference type="Rhea" id="RHEA:18073"/>
        <dbReference type="ChEBI" id="CHEBI:13193"/>
        <dbReference type="ChEBI" id="CHEBI:17499"/>
        <dbReference type="ChEBI" id="CHEBI:30839"/>
        <dbReference type="ChEBI" id="CHEBI:30864"/>
    </reaction>
</comment>
<dbReference type="FunFam" id="3.20.20.70:FF:000027">
    <property type="entry name" value="Dihydropyrimidine dehydrogenase [NADP(+)]"/>
    <property type="match status" value="1"/>
</dbReference>
<dbReference type="InterPro" id="IPR050074">
    <property type="entry name" value="DHO_dehydrogenase"/>
</dbReference>
<comment type="catalytic activity">
    <reaction evidence="11">
        <text>(S)-dihydroorotate + NAD(+) = orotate + NADH + H(+)</text>
        <dbReference type="Rhea" id="RHEA:13513"/>
        <dbReference type="ChEBI" id="CHEBI:15378"/>
        <dbReference type="ChEBI" id="CHEBI:30839"/>
        <dbReference type="ChEBI" id="CHEBI:30864"/>
        <dbReference type="ChEBI" id="CHEBI:57540"/>
        <dbReference type="ChEBI" id="CHEBI:57945"/>
        <dbReference type="EC" id="1.3.1.14"/>
    </reaction>
</comment>
<dbReference type="PROSITE" id="PS00911">
    <property type="entry name" value="DHODEHASE_1"/>
    <property type="match status" value="1"/>
</dbReference>
<evidence type="ECO:0000256" key="8">
    <source>
        <dbReference type="ARBA" id="ARBA00022975"/>
    </source>
</evidence>
<feature type="active site" description="Nucleophile" evidence="12">
    <location>
        <position position="128"/>
    </location>
</feature>
<accession>A0A9D1S6C2</accession>
<dbReference type="InterPro" id="IPR013785">
    <property type="entry name" value="Aldolase_TIM"/>
</dbReference>
<reference evidence="14" key="1">
    <citation type="submission" date="2020-10" db="EMBL/GenBank/DDBJ databases">
        <authorList>
            <person name="Gilroy R."/>
        </authorList>
    </citation>
    <scope>NUCLEOTIDE SEQUENCE</scope>
    <source>
        <strain evidence="14">ChiSjej4B22-9803</strain>
    </source>
</reference>
<comment type="subcellular location">
    <subcellularLocation>
        <location evidence="2 12">Cytoplasm</location>
    </subcellularLocation>
</comment>
<dbReference type="GO" id="GO:0004589">
    <property type="term" value="F:dihydroorotate dehydrogenase (NAD+) activity"/>
    <property type="evidence" value="ECO:0007669"/>
    <property type="project" value="UniProtKB-EC"/>
</dbReference>
<feature type="binding site" evidence="12">
    <location>
        <position position="125"/>
    </location>
    <ligand>
        <name>substrate</name>
    </ligand>
</feature>